<reference evidence="4" key="1">
    <citation type="submission" date="2018-10" db="EMBL/GenBank/DDBJ databases">
        <authorList>
            <person name="Aoki K."/>
        </authorList>
    </citation>
    <scope>NUCLEOTIDE SEQUENCE</scope>
</reference>
<accession>A0A3B1E6H2</accession>
<dbReference type="InterPro" id="IPR013785">
    <property type="entry name" value="Aldolase_TIM"/>
</dbReference>
<dbReference type="PANTHER" id="PTHR20857:SF15">
    <property type="entry name" value="THIAMINE-PHOSPHATE SYNTHASE"/>
    <property type="match status" value="1"/>
</dbReference>
<dbReference type="Gene3D" id="3.20.20.70">
    <property type="entry name" value="Aldolase class I"/>
    <property type="match status" value="1"/>
</dbReference>
<evidence type="ECO:0000256" key="2">
    <source>
        <dbReference type="ARBA" id="ARBA00022977"/>
    </source>
</evidence>
<feature type="domain" description="Thiamine phosphate synthase/TenI" evidence="3">
    <location>
        <begin position="20"/>
        <end position="178"/>
    </location>
</feature>
<protein>
    <submittedName>
        <fullName evidence="4">Thiamin-phosphate pyrophosphorylase</fullName>
        <ecNumber evidence="4">2.5.1.3</ecNumber>
    </submittedName>
</protein>
<comment type="pathway">
    <text evidence="1">Cofactor biosynthesis; thiamine diphosphate biosynthesis.</text>
</comment>
<gene>
    <name evidence="4" type="ORF">MNB_ARC-1_574</name>
</gene>
<evidence type="ECO:0000256" key="1">
    <source>
        <dbReference type="ARBA" id="ARBA00004948"/>
    </source>
</evidence>
<dbReference type="AlphaFoldDB" id="A0A3B1E6H2"/>
<dbReference type="EMBL" id="UOYO01000036">
    <property type="protein sequence ID" value="VAY87895.1"/>
    <property type="molecule type" value="Genomic_DNA"/>
</dbReference>
<evidence type="ECO:0000313" key="4">
    <source>
        <dbReference type="EMBL" id="VAY87895.1"/>
    </source>
</evidence>
<dbReference type="InterPro" id="IPR022998">
    <property type="entry name" value="ThiamineP_synth_TenI"/>
</dbReference>
<evidence type="ECO:0000259" key="3">
    <source>
        <dbReference type="Pfam" id="PF02581"/>
    </source>
</evidence>
<dbReference type="CDD" id="cd00564">
    <property type="entry name" value="TMP_TenI"/>
    <property type="match status" value="1"/>
</dbReference>
<proteinExistence type="predicted"/>
<dbReference type="SUPFAM" id="SSF51391">
    <property type="entry name" value="Thiamin phosphate synthase"/>
    <property type="match status" value="1"/>
</dbReference>
<dbReference type="GO" id="GO:0009228">
    <property type="term" value="P:thiamine biosynthetic process"/>
    <property type="evidence" value="ECO:0007669"/>
    <property type="project" value="UniProtKB-KW"/>
</dbReference>
<dbReference type="InterPro" id="IPR036206">
    <property type="entry name" value="ThiamineP_synth_sf"/>
</dbReference>
<sequence>MLRNKIYALCDIELLKQYNLSIKQYINQISNYNIVLLQYRDKINHLTIQKQNLQILKMYTNIKLIINDKIELLEYADGLHLGQEDIENLINIYGLKNKEFTIKFLKKKYPNKIFGLSTHNEMEILEANKLDLDYIGLGAYRDTNTKSIKNILGDNISYLAKISKHPVGAIGGVRLDDTIDNVTYNVIGSGLL</sequence>
<dbReference type="GO" id="GO:0004789">
    <property type="term" value="F:thiamine-phosphate diphosphorylase activity"/>
    <property type="evidence" value="ECO:0007669"/>
    <property type="project" value="UniProtKB-EC"/>
</dbReference>
<dbReference type="Pfam" id="PF02581">
    <property type="entry name" value="TMP-TENI"/>
    <property type="match status" value="1"/>
</dbReference>
<name>A0A3B1E6H2_9ZZZZ</name>
<organism evidence="4">
    <name type="scientific">hydrothermal vent metagenome</name>
    <dbReference type="NCBI Taxonomy" id="652676"/>
    <lineage>
        <taxon>unclassified sequences</taxon>
        <taxon>metagenomes</taxon>
        <taxon>ecological metagenomes</taxon>
    </lineage>
</organism>
<dbReference type="PANTHER" id="PTHR20857">
    <property type="entry name" value="THIAMINE-PHOSPHATE PYROPHOSPHORYLASE"/>
    <property type="match status" value="1"/>
</dbReference>
<dbReference type="EC" id="2.5.1.3" evidence="4"/>
<keyword evidence="4" id="KW-0808">Transferase</keyword>
<keyword evidence="2" id="KW-0784">Thiamine biosynthesis</keyword>
<dbReference type="GO" id="GO:0005737">
    <property type="term" value="C:cytoplasm"/>
    <property type="evidence" value="ECO:0007669"/>
    <property type="project" value="TreeGrafter"/>
</dbReference>